<reference evidence="3 4" key="1">
    <citation type="journal article" date="2009" name="Nature">
        <title>Evolution of pathogenicity and sexual reproduction in eight Candida genomes.</title>
        <authorList>
            <person name="Butler G."/>
            <person name="Rasmussen M.D."/>
            <person name="Lin M.F."/>
            <person name="Santos M.A."/>
            <person name="Sakthikumar S."/>
            <person name="Munro C.A."/>
            <person name="Rheinbay E."/>
            <person name="Grabherr M."/>
            <person name="Forche A."/>
            <person name="Reedy J.L."/>
            <person name="Agrafioti I."/>
            <person name="Arnaud M.B."/>
            <person name="Bates S."/>
            <person name="Brown A.J."/>
            <person name="Brunke S."/>
            <person name="Costanzo M.C."/>
            <person name="Fitzpatrick D.A."/>
            <person name="de Groot P.W."/>
            <person name="Harris D."/>
            <person name="Hoyer L.L."/>
            <person name="Hube B."/>
            <person name="Klis F.M."/>
            <person name="Kodira C."/>
            <person name="Lennard N."/>
            <person name="Logue M.E."/>
            <person name="Martin R."/>
            <person name="Neiman A.M."/>
            <person name="Nikolaou E."/>
            <person name="Quail M.A."/>
            <person name="Quinn J."/>
            <person name="Santos M.C."/>
            <person name="Schmitzberger F.F."/>
            <person name="Sherlock G."/>
            <person name="Shah P."/>
            <person name="Silverstein K.A."/>
            <person name="Skrzypek M.S."/>
            <person name="Soll D."/>
            <person name="Staggs R."/>
            <person name="Stansfield I."/>
            <person name="Stumpf M.P."/>
            <person name="Sudbery P.E."/>
            <person name="Srikantha T."/>
            <person name="Zeng Q."/>
            <person name="Berman J."/>
            <person name="Berriman M."/>
            <person name="Heitman J."/>
            <person name="Gow N.A."/>
            <person name="Lorenz M.C."/>
            <person name="Birren B.W."/>
            <person name="Kellis M."/>
            <person name="Cuomo C.A."/>
        </authorList>
    </citation>
    <scope>NUCLEOTIDE SEQUENCE [LARGE SCALE GENOMIC DNA]</scope>
    <source>
        <strain evidence="4">ATCC MYA-3404 / T1</strain>
    </source>
</reference>
<dbReference type="PANTHER" id="PTHR10404">
    <property type="entry name" value="N-ACETYLATED-ALPHA-LINKED ACIDIC DIPEPTIDASE"/>
    <property type="match status" value="1"/>
</dbReference>
<evidence type="ECO:0000256" key="2">
    <source>
        <dbReference type="SAM" id="Phobius"/>
    </source>
</evidence>
<dbReference type="AlphaFoldDB" id="C5MF45"/>
<accession>C5MF45</accession>
<feature type="compositionally biased region" description="Basic and acidic residues" evidence="1">
    <location>
        <begin position="70"/>
        <end position="84"/>
    </location>
</feature>
<keyword evidence="2" id="KW-0812">Transmembrane</keyword>
<evidence type="ECO:0000313" key="4">
    <source>
        <dbReference type="Proteomes" id="UP000002037"/>
    </source>
</evidence>
<evidence type="ECO:0000313" key="3">
    <source>
        <dbReference type="EMBL" id="EER31905.1"/>
    </source>
</evidence>
<dbReference type="VEuPathDB" id="FungiDB:CTRG_04688"/>
<dbReference type="Gene3D" id="3.50.30.30">
    <property type="match status" value="1"/>
</dbReference>
<keyword evidence="2" id="KW-1133">Transmembrane helix</keyword>
<dbReference type="GeneID" id="8296635"/>
<dbReference type="InterPro" id="IPR039373">
    <property type="entry name" value="Peptidase_M28B"/>
</dbReference>
<feature type="transmembrane region" description="Helical" evidence="2">
    <location>
        <begin position="107"/>
        <end position="126"/>
    </location>
</feature>
<evidence type="ECO:0000256" key="1">
    <source>
        <dbReference type="SAM" id="MobiDB-lite"/>
    </source>
</evidence>
<dbReference type="KEGG" id="ctp:CTRG_04688"/>
<dbReference type="GO" id="GO:0004180">
    <property type="term" value="F:carboxypeptidase activity"/>
    <property type="evidence" value="ECO:0007669"/>
    <property type="project" value="TreeGrafter"/>
</dbReference>
<name>C5MF45_CANTT</name>
<dbReference type="eggNOG" id="KOG2195">
    <property type="taxonomic scope" value="Eukaryota"/>
</dbReference>
<sequence length="874" mass="100842">MTTAANTESNEHTRLLSNTNNEVNNTYSSATNDTTDSEVAPSQDDSNQPQDYVVTPPTTQDTSSPSSPNYDRRYDNEDFTRHNEYDDDDDDDDNMSKILQIAKRPSFIWVCCLGVVALIIFQLTFLPRTSVARDYRNWHGIKLTKNDIKRNFLTMTRIGKYQNTLTTEDYINNLLRNLTDLNKNSEVNMIAQDNPKLTEFIKSSFKSFGAFKTESFTRQVELGVPVTSNLRLLDNQDDVVYEPKLLEPKFKTPAYFALGSSGHVIGDYLFVNNGEPKDYELLQNQGINVKDKIVIIKSNRHYKNITIGEKIAIAEWNGAKGVLTYNDWRTEFDSSVPPGDSTGINNAISRDTLLYNTEIPAIPVSMKIIKPILETLLKPTDSFSSWDYAPSSNRLFKLELNTEFTSSQESRNFTTIVSTIKGIINDADIIIGARRDSYASSNPLSGHAIMLEIMRYYQKLVKLGWKPLRNIKFVSWDASYLNLLGVESITNDTNVFNPKRTIVAYINIDGDAVTGSKFKVDANAVFNHVLRYTSKSIPIPKEAVGSAADSIFYNDLSRGSDDRYTTLYQYWWKQDKTAINNNMGRAIVNSESSIFQKHLATPIINVKFENDPSVDHDVYVPNSNYYSYEWLIKNKIDDDLLLHGSLMRFVGLLAISLTEHEVYDYKTNPYFKFISSCYKNLMKKESNKLDTWKDNIVPNYLIFKSTLFQHLDTNEPVSFQQVLDQVGIMINHQILNQTKIFDDWNVAVEEGLMQDYPWYMYYKKLQHFAEYKVSNYKLAYLENDLQLNDRDYLYLKVDENGGSTKHISNYYYDSIIFGQTKFHPNENQEYFNQRNLSGCFTYLYQSIENDDFEFTIKWLVLIYEKVNNIDYKMT</sequence>
<dbReference type="HOGENOM" id="CLU_005688_2_0_1"/>
<dbReference type="SUPFAM" id="SSF53187">
    <property type="entry name" value="Zn-dependent exopeptidases"/>
    <property type="match status" value="1"/>
</dbReference>
<protein>
    <submittedName>
        <fullName evidence="3">Uncharacterized protein</fullName>
    </submittedName>
</protein>
<dbReference type="InterPro" id="IPR046450">
    <property type="entry name" value="PA_dom_sf"/>
</dbReference>
<feature type="region of interest" description="Disordered" evidence="1">
    <location>
        <begin position="1"/>
        <end position="92"/>
    </location>
</feature>
<gene>
    <name evidence="3" type="ORF">CTRG_04688</name>
</gene>
<dbReference type="RefSeq" id="XP_002550390.1">
    <property type="nucleotide sequence ID" value="XM_002550344.1"/>
</dbReference>
<feature type="compositionally biased region" description="Polar residues" evidence="1">
    <location>
        <begin position="15"/>
        <end position="34"/>
    </location>
</feature>
<dbReference type="EMBL" id="GG692400">
    <property type="protein sequence ID" value="EER31905.1"/>
    <property type="molecule type" value="Genomic_DNA"/>
</dbReference>
<proteinExistence type="predicted"/>
<keyword evidence="2" id="KW-0472">Membrane</keyword>
<dbReference type="SUPFAM" id="SSF52025">
    <property type="entry name" value="PA domain"/>
    <property type="match status" value="1"/>
</dbReference>
<dbReference type="Gene3D" id="3.40.630.10">
    <property type="entry name" value="Zn peptidases"/>
    <property type="match status" value="1"/>
</dbReference>
<dbReference type="PANTHER" id="PTHR10404:SF46">
    <property type="entry name" value="VACUOLAR PROTEIN SORTING-ASSOCIATED PROTEIN 70"/>
    <property type="match status" value="1"/>
</dbReference>
<organism evidence="3 4">
    <name type="scientific">Candida tropicalis (strain ATCC MYA-3404 / T1)</name>
    <name type="common">Yeast</name>
    <dbReference type="NCBI Taxonomy" id="294747"/>
    <lineage>
        <taxon>Eukaryota</taxon>
        <taxon>Fungi</taxon>
        <taxon>Dikarya</taxon>
        <taxon>Ascomycota</taxon>
        <taxon>Saccharomycotina</taxon>
        <taxon>Pichiomycetes</taxon>
        <taxon>Debaryomycetaceae</taxon>
        <taxon>Candida/Lodderomyces clade</taxon>
        <taxon>Candida</taxon>
    </lineage>
</organism>
<dbReference type="OrthoDB" id="5841748at2759"/>
<feature type="compositionally biased region" description="Low complexity" evidence="1">
    <location>
        <begin position="55"/>
        <end position="68"/>
    </location>
</feature>
<keyword evidence="4" id="KW-1185">Reference proteome</keyword>
<dbReference type="Proteomes" id="UP000002037">
    <property type="component" value="Unassembled WGS sequence"/>
</dbReference>
<dbReference type="STRING" id="294747.C5MF45"/>